<feature type="modified residue" description="N6-(pyridoxal phosphate)lysine" evidence="11">
    <location>
        <position position="97"/>
    </location>
</feature>
<keyword evidence="7 11" id="KW-0663">Pyridoxal phosphate</keyword>
<dbReference type="EMBL" id="CP062006">
    <property type="protein sequence ID" value="QTC87854.1"/>
    <property type="molecule type" value="Genomic_DNA"/>
</dbReference>
<keyword evidence="5 11" id="KW-0028">Amino-acid biosynthesis</keyword>
<evidence type="ECO:0000256" key="7">
    <source>
        <dbReference type="ARBA" id="ARBA00022898"/>
    </source>
</evidence>
<dbReference type="PROSITE" id="PS00168">
    <property type="entry name" value="TRP_SYNTHASE_BETA"/>
    <property type="match status" value="1"/>
</dbReference>
<organism evidence="13 14">
    <name type="scientific">Brevundimonas pondensis</name>
    <dbReference type="NCBI Taxonomy" id="2774189"/>
    <lineage>
        <taxon>Bacteria</taxon>
        <taxon>Pseudomonadati</taxon>
        <taxon>Pseudomonadota</taxon>
        <taxon>Alphaproteobacteria</taxon>
        <taxon>Caulobacterales</taxon>
        <taxon>Caulobacteraceae</taxon>
        <taxon>Brevundimonas</taxon>
    </lineage>
</organism>
<sequence>MNAILPNSYAWPDAEGRFGPYGGRFVPETLMPLIHELNAAYEAAKADPSFQAELDGFLAHYVGRESPLYFAERLTDHFGGAKIWLKREDLNHTGAHKINNCMGQILLARRMGKTRIIAETGAGQHGVASATVCARFGLPCTVYMGAVDVERQQPNVFRMKLLGAEVAAVTAGAATLKDAMNEAMRDWVTNVEDTYYIIGTAAGPAPYPAMVRDFQSVIGKEIKSQSLKQIGRLPDAVVACIGGGSNAIGAMHPFIEDEGVRLIGVEAAGHGLDTPEHAASLKGGRPGVLHGNRTYLLQDADGQILEGHSISAGLDYPGIGPEHAWLNDLGRGEYLSATDDEALEAFQMLSRLEGIIPALEPSHALARIGEVAKDVGKGGDVVLVLSGRGDKDIFTVAKHLGVEL</sequence>
<accession>A0ABX7SKG6</accession>
<evidence type="ECO:0000256" key="11">
    <source>
        <dbReference type="HAMAP-Rule" id="MF_00133"/>
    </source>
</evidence>
<dbReference type="Pfam" id="PF00291">
    <property type="entry name" value="PALP"/>
    <property type="match status" value="1"/>
</dbReference>
<evidence type="ECO:0000256" key="4">
    <source>
        <dbReference type="ARBA" id="ARBA00011270"/>
    </source>
</evidence>
<evidence type="ECO:0000256" key="1">
    <source>
        <dbReference type="ARBA" id="ARBA00001933"/>
    </source>
</evidence>
<evidence type="ECO:0000313" key="14">
    <source>
        <dbReference type="Proteomes" id="UP000663942"/>
    </source>
</evidence>
<dbReference type="SUPFAM" id="SSF53686">
    <property type="entry name" value="Tryptophan synthase beta subunit-like PLP-dependent enzymes"/>
    <property type="match status" value="1"/>
</dbReference>
<dbReference type="InterPro" id="IPR006654">
    <property type="entry name" value="Trp_synth_beta"/>
</dbReference>
<evidence type="ECO:0000256" key="2">
    <source>
        <dbReference type="ARBA" id="ARBA00004733"/>
    </source>
</evidence>
<dbReference type="InterPro" id="IPR036052">
    <property type="entry name" value="TrpB-like_PALP_sf"/>
</dbReference>
<dbReference type="PANTHER" id="PTHR48077:SF3">
    <property type="entry name" value="TRYPTOPHAN SYNTHASE"/>
    <property type="match status" value="1"/>
</dbReference>
<dbReference type="HAMAP" id="MF_00133">
    <property type="entry name" value="Trp_synth_beta"/>
    <property type="match status" value="1"/>
</dbReference>
<evidence type="ECO:0000256" key="6">
    <source>
        <dbReference type="ARBA" id="ARBA00022822"/>
    </source>
</evidence>
<evidence type="ECO:0000256" key="9">
    <source>
        <dbReference type="ARBA" id="ARBA00023239"/>
    </source>
</evidence>
<protein>
    <recommendedName>
        <fullName evidence="11">Tryptophan synthase beta chain</fullName>
        <ecNumber evidence="11">4.2.1.20</ecNumber>
    </recommendedName>
</protein>
<comment type="catalytic activity">
    <reaction evidence="10 11">
        <text>(1S,2R)-1-C-(indol-3-yl)glycerol 3-phosphate + L-serine = D-glyceraldehyde 3-phosphate + L-tryptophan + H2O</text>
        <dbReference type="Rhea" id="RHEA:10532"/>
        <dbReference type="ChEBI" id="CHEBI:15377"/>
        <dbReference type="ChEBI" id="CHEBI:33384"/>
        <dbReference type="ChEBI" id="CHEBI:57912"/>
        <dbReference type="ChEBI" id="CHEBI:58866"/>
        <dbReference type="ChEBI" id="CHEBI:59776"/>
        <dbReference type="EC" id="4.2.1.20"/>
    </reaction>
</comment>
<comment type="function">
    <text evidence="11">The beta subunit is responsible for the synthesis of L-tryptophan from indole and L-serine.</text>
</comment>
<dbReference type="PIRSF" id="PIRSF001413">
    <property type="entry name" value="Trp_syn_beta"/>
    <property type="match status" value="1"/>
</dbReference>
<gene>
    <name evidence="11 13" type="primary">trpB</name>
    <name evidence="13" type="ORF">IFE19_00080</name>
</gene>
<keyword evidence="6 11" id="KW-0822">Tryptophan biosynthesis</keyword>
<comment type="pathway">
    <text evidence="2 11">Amino-acid biosynthesis; L-tryptophan biosynthesis; L-tryptophan from chorismate: step 5/5.</text>
</comment>
<dbReference type="NCBIfam" id="TIGR00263">
    <property type="entry name" value="trpB"/>
    <property type="match status" value="1"/>
</dbReference>
<name>A0ABX7SKG6_9CAUL</name>
<dbReference type="PANTHER" id="PTHR48077">
    <property type="entry name" value="TRYPTOPHAN SYNTHASE-RELATED"/>
    <property type="match status" value="1"/>
</dbReference>
<evidence type="ECO:0000313" key="13">
    <source>
        <dbReference type="EMBL" id="QTC87854.1"/>
    </source>
</evidence>
<evidence type="ECO:0000256" key="5">
    <source>
        <dbReference type="ARBA" id="ARBA00022605"/>
    </source>
</evidence>
<comment type="subunit">
    <text evidence="4 11">Tetramer of two alpha and two beta chains.</text>
</comment>
<evidence type="ECO:0000256" key="8">
    <source>
        <dbReference type="ARBA" id="ARBA00023141"/>
    </source>
</evidence>
<keyword evidence="14" id="KW-1185">Reference proteome</keyword>
<dbReference type="InterPro" id="IPR023026">
    <property type="entry name" value="Trp_synth_beta/beta-like"/>
</dbReference>
<evidence type="ECO:0000256" key="10">
    <source>
        <dbReference type="ARBA" id="ARBA00049047"/>
    </source>
</evidence>
<evidence type="ECO:0000256" key="3">
    <source>
        <dbReference type="ARBA" id="ARBA00009982"/>
    </source>
</evidence>
<evidence type="ECO:0000259" key="12">
    <source>
        <dbReference type="Pfam" id="PF00291"/>
    </source>
</evidence>
<dbReference type="Gene3D" id="3.40.50.1100">
    <property type="match status" value="2"/>
</dbReference>
<feature type="domain" description="Tryptophan synthase beta chain-like PALP" evidence="12">
    <location>
        <begin position="64"/>
        <end position="387"/>
    </location>
</feature>
<keyword evidence="9 11" id="KW-0456">Lyase</keyword>
<reference evidence="13 14" key="1">
    <citation type="submission" date="2020-09" db="EMBL/GenBank/DDBJ databases">
        <title>Brevundimonas sp. LVF1 isolated from an oligotrophic pond in Goettingen, Germany.</title>
        <authorList>
            <person name="Friedrich I."/>
            <person name="Klassen A."/>
            <person name="Neubauer H."/>
            <person name="Schneider D."/>
            <person name="Hertel R."/>
            <person name="Daniel R."/>
        </authorList>
    </citation>
    <scope>NUCLEOTIDE SEQUENCE [LARGE SCALE GENOMIC DNA]</scope>
    <source>
        <strain evidence="13 14">LVF1</strain>
    </source>
</reference>
<proteinExistence type="inferred from homology"/>
<comment type="cofactor">
    <cofactor evidence="1 11">
        <name>pyridoxal 5'-phosphate</name>
        <dbReference type="ChEBI" id="CHEBI:597326"/>
    </cofactor>
</comment>
<dbReference type="InterPro" id="IPR001926">
    <property type="entry name" value="TrpB-like_PALP"/>
</dbReference>
<keyword evidence="8 11" id="KW-0057">Aromatic amino acid biosynthesis</keyword>
<dbReference type="CDD" id="cd06446">
    <property type="entry name" value="Trp-synth_B"/>
    <property type="match status" value="1"/>
</dbReference>
<dbReference type="GO" id="GO:0004834">
    <property type="term" value="F:tryptophan synthase activity"/>
    <property type="evidence" value="ECO:0007669"/>
    <property type="project" value="UniProtKB-EC"/>
</dbReference>
<dbReference type="EC" id="4.2.1.20" evidence="11"/>
<dbReference type="InterPro" id="IPR006653">
    <property type="entry name" value="Trp_synth_b_CS"/>
</dbReference>
<dbReference type="RefSeq" id="WP_207824577.1">
    <property type="nucleotide sequence ID" value="NZ_CP062006.1"/>
</dbReference>
<comment type="similarity">
    <text evidence="3 11">Belongs to the TrpB family.</text>
</comment>
<dbReference type="Proteomes" id="UP000663942">
    <property type="component" value="Chromosome"/>
</dbReference>